<dbReference type="AlphaFoldDB" id="A0A4R4UXV2"/>
<evidence type="ECO:0000313" key="3">
    <source>
        <dbReference type="Proteomes" id="UP000295258"/>
    </source>
</evidence>
<keyword evidence="1" id="KW-0472">Membrane</keyword>
<proteinExistence type="predicted"/>
<dbReference type="RefSeq" id="WP_132602358.1">
    <property type="nucleotide sequence ID" value="NZ_SMKO01000153.1"/>
</dbReference>
<feature type="transmembrane region" description="Helical" evidence="1">
    <location>
        <begin position="42"/>
        <end position="60"/>
    </location>
</feature>
<sequence length="211" mass="22269">MDAHQPAEGGVKRRDTLIVGVVHLLAVLLGIAAGPGWLDLDLAALFVGYAALAAAVLVIIRKPLLDPPPATLAIVIFTVVTPALAGLTAHGIFQAVAGAEGRAVAVNWSPNPVGPGRTAKAEVRIEPGYTRLRVPVSYTDPAKGLGSCPHNRVNVLMDGRQPNEKKDDFTNGDFAEFEIDGNTSRVTLAMELISTQGCSISINNKDVTLYR</sequence>
<keyword evidence="3" id="KW-1185">Reference proteome</keyword>
<keyword evidence="1" id="KW-1133">Transmembrane helix</keyword>
<accession>A0A4R4UXV2</accession>
<gene>
    <name evidence="2" type="ORF">E1292_37135</name>
</gene>
<protein>
    <submittedName>
        <fullName evidence="2">Uncharacterized protein</fullName>
    </submittedName>
</protein>
<evidence type="ECO:0000256" key="1">
    <source>
        <dbReference type="SAM" id="Phobius"/>
    </source>
</evidence>
<feature type="transmembrane region" description="Helical" evidence="1">
    <location>
        <begin position="16"/>
        <end position="36"/>
    </location>
</feature>
<name>A0A4R4UXV2_9ACTN</name>
<evidence type="ECO:0000313" key="2">
    <source>
        <dbReference type="EMBL" id="TDC97427.1"/>
    </source>
</evidence>
<keyword evidence="1" id="KW-0812">Transmembrane</keyword>
<reference evidence="2 3" key="1">
    <citation type="submission" date="2019-03" db="EMBL/GenBank/DDBJ databases">
        <title>Draft genome sequences of novel Actinobacteria.</title>
        <authorList>
            <person name="Sahin N."/>
            <person name="Ay H."/>
            <person name="Saygin H."/>
        </authorList>
    </citation>
    <scope>NUCLEOTIDE SEQUENCE [LARGE SCALE GENOMIC DNA]</scope>
    <source>
        <strain evidence="2 3">KC310</strain>
    </source>
</reference>
<dbReference type="EMBL" id="SMKO01000153">
    <property type="protein sequence ID" value="TDC97427.1"/>
    <property type="molecule type" value="Genomic_DNA"/>
</dbReference>
<organism evidence="2 3">
    <name type="scientific">Nonomuraea deserti</name>
    <dbReference type="NCBI Taxonomy" id="1848322"/>
    <lineage>
        <taxon>Bacteria</taxon>
        <taxon>Bacillati</taxon>
        <taxon>Actinomycetota</taxon>
        <taxon>Actinomycetes</taxon>
        <taxon>Streptosporangiales</taxon>
        <taxon>Streptosporangiaceae</taxon>
        <taxon>Nonomuraea</taxon>
    </lineage>
</organism>
<comment type="caution">
    <text evidence="2">The sequence shown here is derived from an EMBL/GenBank/DDBJ whole genome shotgun (WGS) entry which is preliminary data.</text>
</comment>
<feature type="transmembrane region" description="Helical" evidence="1">
    <location>
        <begin position="72"/>
        <end position="93"/>
    </location>
</feature>
<dbReference type="Proteomes" id="UP000295258">
    <property type="component" value="Unassembled WGS sequence"/>
</dbReference>